<feature type="domain" description="Restriction endonuclease type IV Mrr" evidence="1">
    <location>
        <begin position="10"/>
        <end position="122"/>
    </location>
</feature>
<protein>
    <recommendedName>
        <fullName evidence="1">Restriction endonuclease type IV Mrr domain-containing protein</fullName>
    </recommendedName>
</protein>
<comment type="caution">
    <text evidence="2">The sequence shown here is derived from an EMBL/GenBank/DDBJ whole genome shotgun (WGS) entry which is preliminary data.</text>
</comment>
<name>A0ABX3B4V1_9VIBR</name>
<proteinExistence type="predicted"/>
<evidence type="ECO:0000313" key="3">
    <source>
        <dbReference type="Proteomes" id="UP000094638"/>
    </source>
</evidence>
<evidence type="ECO:0000313" key="2">
    <source>
        <dbReference type="EMBL" id="OEF47255.1"/>
    </source>
</evidence>
<reference evidence="2 3" key="1">
    <citation type="journal article" date="2012" name="Science">
        <title>Ecological populations of bacteria act as socially cohesive units of antibiotic production and resistance.</title>
        <authorList>
            <person name="Cordero O.X."/>
            <person name="Wildschutte H."/>
            <person name="Kirkup B."/>
            <person name="Proehl S."/>
            <person name="Ngo L."/>
            <person name="Hussain F."/>
            <person name="Le Roux F."/>
            <person name="Mincer T."/>
            <person name="Polz M.F."/>
        </authorList>
    </citation>
    <scope>NUCLEOTIDE SEQUENCE [LARGE SCALE GENOMIC DNA]</scope>
    <source>
        <strain evidence="2 3">1F-267</strain>
    </source>
</reference>
<dbReference type="Gene3D" id="3.40.1350.10">
    <property type="match status" value="1"/>
</dbReference>
<dbReference type="SUPFAM" id="SSF52980">
    <property type="entry name" value="Restriction endonuclease-like"/>
    <property type="match status" value="1"/>
</dbReference>
<dbReference type="InterPro" id="IPR011856">
    <property type="entry name" value="tRNA_endonuc-like_dom_sf"/>
</dbReference>
<accession>A0ABX3B4V1</accession>
<dbReference type="Proteomes" id="UP000094638">
    <property type="component" value="Unassembled WGS sequence"/>
</dbReference>
<dbReference type="EMBL" id="AJZO02000201">
    <property type="protein sequence ID" value="OEF47255.1"/>
    <property type="molecule type" value="Genomic_DNA"/>
</dbReference>
<gene>
    <name evidence="2" type="ORF">A163_07155</name>
</gene>
<keyword evidence="3" id="KW-1185">Reference proteome</keyword>
<dbReference type="InterPro" id="IPR007560">
    <property type="entry name" value="Restrct_endonuc_IV_Mrr"/>
</dbReference>
<dbReference type="InterPro" id="IPR011335">
    <property type="entry name" value="Restrct_endonuc-II-like"/>
</dbReference>
<dbReference type="RefSeq" id="WP_017103496.1">
    <property type="nucleotide sequence ID" value="NZ_AJZO02000201.1"/>
</dbReference>
<organism evidence="2 3">
    <name type="scientific">Vibrio tasmaniensis 1F-267</name>
    <dbReference type="NCBI Taxonomy" id="1191324"/>
    <lineage>
        <taxon>Bacteria</taxon>
        <taxon>Pseudomonadati</taxon>
        <taxon>Pseudomonadota</taxon>
        <taxon>Gammaproteobacteria</taxon>
        <taxon>Vibrionales</taxon>
        <taxon>Vibrionaceae</taxon>
        <taxon>Vibrio</taxon>
    </lineage>
</organism>
<dbReference type="Pfam" id="PF04471">
    <property type="entry name" value="Mrr_cat"/>
    <property type="match status" value="1"/>
</dbReference>
<evidence type="ECO:0000259" key="1">
    <source>
        <dbReference type="Pfam" id="PF04471"/>
    </source>
</evidence>
<sequence>MTNSFMHQLVDWKGFELFVRDLYSSFDDLVVEHDVTELGKSGATRQIDVKVTQRSAFHEIVTLIECKYWKKPIERTTIDIVAASLDDLNASKAVVFTTVGYQQGAEAYAKSKNIDIFVVRDLLEEEWGKPGRNIEMYLNIVSGEFGTLGFPEANALLIVEEQPEEMDLSLELNKDNVGDPKFQLFSVKNGEAGPNFIEILSRLHQYLNMSANDVLGKNNEYLDKYVVSAP</sequence>